<protein>
    <submittedName>
        <fullName evidence="2">Uncharacterized protein</fullName>
    </submittedName>
</protein>
<name>A0A6J4NUE8_9CHLR</name>
<organism evidence="2">
    <name type="scientific">uncultured Chloroflexia bacterium</name>
    <dbReference type="NCBI Taxonomy" id="1672391"/>
    <lineage>
        <taxon>Bacteria</taxon>
        <taxon>Bacillati</taxon>
        <taxon>Chloroflexota</taxon>
        <taxon>Chloroflexia</taxon>
        <taxon>environmental samples</taxon>
    </lineage>
</organism>
<accession>A0A6J4NUE8</accession>
<dbReference type="AlphaFoldDB" id="A0A6J4NUE8"/>
<sequence>MLVMTMWLLLLLLLLPLLISDYLLEFHGTPARDLDMSHRRRCQPTGGERMSRFPQGATPASPVADGDLALETRASRASPLQARPSQRHKRSL</sequence>
<evidence type="ECO:0000256" key="1">
    <source>
        <dbReference type="SAM" id="MobiDB-lite"/>
    </source>
</evidence>
<proteinExistence type="predicted"/>
<reference evidence="2" key="1">
    <citation type="submission" date="2020-02" db="EMBL/GenBank/DDBJ databases">
        <authorList>
            <person name="Meier V. D."/>
        </authorList>
    </citation>
    <scope>NUCLEOTIDE SEQUENCE</scope>
    <source>
        <strain evidence="2">AVDCRST_MAG93</strain>
    </source>
</reference>
<evidence type="ECO:0000313" key="2">
    <source>
        <dbReference type="EMBL" id="CAA9397974.1"/>
    </source>
</evidence>
<feature type="region of interest" description="Disordered" evidence="1">
    <location>
        <begin position="37"/>
        <end position="92"/>
    </location>
</feature>
<dbReference type="EMBL" id="CADCTR010003381">
    <property type="protein sequence ID" value="CAA9397974.1"/>
    <property type="molecule type" value="Genomic_DNA"/>
</dbReference>
<gene>
    <name evidence="2" type="ORF">AVDCRST_MAG93-10073</name>
</gene>